<dbReference type="AlphaFoldDB" id="A0A3A3G7D3"/>
<comment type="pathway">
    <text evidence="2">Glycan biosynthesis; trehalose biosynthesis.</text>
</comment>
<evidence type="ECO:0000313" key="3">
    <source>
        <dbReference type="EMBL" id="RJF96100.1"/>
    </source>
</evidence>
<dbReference type="NCBIfam" id="TIGR00685">
    <property type="entry name" value="T6PP"/>
    <property type="match status" value="1"/>
</dbReference>
<comment type="similarity">
    <text evidence="2">Belongs to the trehalose phosphatase family.</text>
</comment>
<evidence type="ECO:0000256" key="2">
    <source>
        <dbReference type="RuleBase" id="RU361117"/>
    </source>
</evidence>
<proteinExistence type="inferred from homology"/>
<organism evidence="3 4">
    <name type="scientific">Noviherbaspirillum saxi</name>
    <dbReference type="NCBI Taxonomy" id="2320863"/>
    <lineage>
        <taxon>Bacteria</taxon>
        <taxon>Pseudomonadati</taxon>
        <taxon>Pseudomonadota</taxon>
        <taxon>Betaproteobacteria</taxon>
        <taxon>Burkholderiales</taxon>
        <taxon>Oxalobacteraceae</taxon>
        <taxon>Noviherbaspirillum</taxon>
    </lineage>
</organism>
<dbReference type="Pfam" id="PF02358">
    <property type="entry name" value="Trehalose_PPase"/>
    <property type="match status" value="1"/>
</dbReference>
<protein>
    <recommendedName>
        <fullName evidence="2">Trehalose 6-phosphate phosphatase</fullName>
        <ecNumber evidence="2">3.1.3.12</ecNumber>
    </recommendedName>
</protein>
<keyword evidence="4" id="KW-1185">Reference proteome</keyword>
<keyword evidence="2" id="KW-0479">Metal-binding</keyword>
<dbReference type="OrthoDB" id="9814913at2"/>
<dbReference type="UniPathway" id="UPA00299"/>
<name>A0A3A3G7D3_9BURK</name>
<dbReference type="PANTHER" id="PTHR43768">
    <property type="entry name" value="TREHALOSE 6-PHOSPHATE PHOSPHATASE"/>
    <property type="match status" value="1"/>
</dbReference>
<dbReference type="SUPFAM" id="SSF56784">
    <property type="entry name" value="HAD-like"/>
    <property type="match status" value="1"/>
</dbReference>
<keyword evidence="1 2" id="KW-0378">Hydrolase</keyword>
<dbReference type="GO" id="GO:0005992">
    <property type="term" value="P:trehalose biosynthetic process"/>
    <property type="evidence" value="ECO:0007669"/>
    <property type="project" value="UniProtKB-UniPathway"/>
</dbReference>
<dbReference type="InterPro" id="IPR023214">
    <property type="entry name" value="HAD_sf"/>
</dbReference>
<evidence type="ECO:0000313" key="4">
    <source>
        <dbReference type="Proteomes" id="UP000265955"/>
    </source>
</evidence>
<dbReference type="Gene3D" id="3.30.70.1020">
    <property type="entry name" value="Trehalose-6-phosphate phosphatase related protein, domain 2"/>
    <property type="match status" value="1"/>
</dbReference>
<keyword evidence="2" id="KW-0460">Magnesium</keyword>
<comment type="function">
    <text evidence="2">Removes the phosphate from trehalose 6-phosphate to produce free trehalose.</text>
</comment>
<dbReference type="Gene3D" id="3.40.50.1000">
    <property type="entry name" value="HAD superfamily/HAD-like"/>
    <property type="match status" value="1"/>
</dbReference>
<dbReference type="PANTHER" id="PTHR43768:SF3">
    <property type="entry name" value="TREHALOSE 6-PHOSPHATE PHOSPHATASE"/>
    <property type="match status" value="1"/>
</dbReference>
<comment type="caution">
    <text evidence="3">The sequence shown here is derived from an EMBL/GenBank/DDBJ whole genome shotgun (WGS) entry which is preliminary data.</text>
</comment>
<comment type="catalytic activity">
    <reaction evidence="2">
        <text>alpha,alpha-trehalose 6-phosphate + H2O = alpha,alpha-trehalose + phosphate</text>
        <dbReference type="Rhea" id="RHEA:23420"/>
        <dbReference type="ChEBI" id="CHEBI:15377"/>
        <dbReference type="ChEBI" id="CHEBI:16551"/>
        <dbReference type="ChEBI" id="CHEBI:43474"/>
        <dbReference type="ChEBI" id="CHEBI:58429"/>
        <dbReference type="EC" id="3.1.3.12"/>
    </reaction>
</comment>
<gene>
    <name evidence="3" type="primary">otsB</name>
    <name evidence="3" type="ORF">D3871_22450</name>
</gene>
<dbReference type="EC" id="3.1.3.12" evidence="2"/>
<comment type="cofactor">
    <cofactor evidence="2">
        <name>Mg(2+)</name>
        <dbReference type="ChEBI" id="CHEBI:18420"/>
    </cofactor>
</comment>
<sequence length="260" mass="28507">MGPLFSDAGVKRLDKLVNGHMLCAFDFDGTLAPIVAIPDEARLPDSIRERLLVLAKLAPVAIITGRSVLDISARLGFKPDFVVGNHGLEGVPGWEGLAAEHEATCSTWRVQLDLALAKPEFDRGIQLEDKRYSLSVHYRQVEDVDQSARQLENLFAGLSPAPRVVAGKCVFNLLAQDACHKGSALLRLMELGDAAGALYVGDDVTDEDVFRMRRPEVLSVRIEHSAESAADFFLPYPRDILRLLDELIVRLAGRPAAERA</sequence>
<dbReference type="InterPro" id="IPR036412">
    <property type="entry name" value="HAD-like_sf"/>
</dbReference>
<dbReference type="InterPro" id="IPR003337">
    <property type="entry name" value="Trehalose_PPase"/>
</dbReference>
<dbReference type="InterPro" id="IPR044651">
    <property type="entry name" value="OTSB-like"/>
</dbReference>
<dbReference type="Proteomes" id="UP000265955">
    <property type="component" value="Unassembled WGS sequence"/>
</dbReference>
<dbReference type="GO" id="GO:0004805">
    <property type="term" value="F:trehalose-phosphatase activity"/>
    <property type="evidence" value="ECO:0007669"/>
    <property type="project" value="UniProtKB-EC"/>
</dbReference>
<dbReference type="RefSeq" id="WP_119771246.1">
    <property type="nucleotide sequence ID" value="NZ_QYUO01000002.1"/>
</dbReference>
<accession>A0A3A3G7D3</accession>
<dbReference type="EMBL" id="QYUO01000002">
    <property type="protein sequence ID" value="RJF96100.1"/>
    <property type="molecule type" value="Genomic_DNA"/>
</dbReference>
<reference evidence="4" key="1">
    <citation type="submission" date="2018-09" db="EMBL/GenBank/DDBJ databases">
        <authorList>
            <person name="Zhu H."/>
        </authorList>
    </citation>
    <scope>NUCLEOTIDE SEQUENCE [LARGE SCALE GENOMIC DNA]</scope>
    <source>
        <strain evidence="4">K1R23-30</strain>
    </source>
</reference>
<dbReference type="GO" id="GO:0046872">
    <property type="term" value="F:metal ion binding"/>
    <property type="evidence" value="ECO:0007669"/>
    <property type="project" value="UniProtKB-KW"/>
</dbReference>
<evidence type="ECO:0000256" key="1">
    <source>
        <dbReference type="ARBA" id="ARBA00022801"/>
    </source>
</evidence>